<dbReference type="InterPro" id="IPR013057">
    <property type="entry name" value="AA_transpt_TM"/>
</dbReference>
<feature type="transmembrane region" description="Helical" evidence="10">
    <location>
        <begin position="278"/>
        <end position="301"/>
    </location>
</feature>
<dbReference type="OrthoDB" id="438545at2759"/>
<evidence type="ECO:0000256" key="5">
    <source>
        <dbReference type="ARBA" id="ARBA00022692"/>
    </source>
</evidence>
<feature type="transmembrane region" description="Helical" evidence="10">
    <location>
        <begin position="108"/>
        <end position="135"/>
    </location>
</feature>
<evidence type="ECO:0000256" key="1">
    <source>
        <dbReference type="ARBA" id="ARBA00004128"/>
    </source>
</evidence>
<feature type="transmembrane region" description="Helical" evidence="10">
    <location>
        <begin position="249"/>
        <end position="266"/>
    </location>
</feature>
<protein>
    <recommendedName>
        <fullName evidence="11">Amino acid transporter transmembrane domain-containing protein</fullName>
    </recommendedName>
</protein>
<keyword evidence="6" id="KW-0029">Amino-acid transport</keyword>
<gene>
    <name evidence="12" type="ORF">EMPS_01396</name>
</gene>
<evidence type="ECO:0000313" key="12">
    <source>
        <dbReference type="EMBL" id="GJJ69050.1"/>
    </source>
</evidence>
<keyword evidence="13" id="KW-1185">Reference proteome</keyword>
<keyword evidence="7 10" id="KW-1133">Transmembrane helix</keyword>
<evidence type="ECO:0000256" key="4">
    <source>
        <dbReference type="ARBA" id="ARBA00022554"/>
    </source>
</evidence>
<feature type="compositionally biased region" description="Basic and acidic residues" evidence="9">
    <location>
        <begin position="49"/>
        <end position="59"/>
    </location>
</feature>
<feature type="transmembrane region" description="Helical" evidence="10">
    <location>
        <begin position="532"/>
        <end position="554"/>
    </location>
</feature>
<evidence type="ECO:0000256" key="8">
    <source>
        <dbReference type="ARBA" id="ARBA00023136"/>
    </source>
</evidence>
<feature type="compositionally biased region" description="Polar residues" evidence="9">
    <location>
        <begin position="431"/>
        <end position="450"/>
    </location>
</feature>
<feature type="transmembrane region" description="Helical" evidence="10">
    <location>
        <begin position="220"/>
        <end position="237"/>
    </location>
</feature>
<keyword evidence="4" id="KW-0926">Vacuole</keyword>
<reference evidence="12" key="2">
    <citation type="journal article" date="2022" name="Microbiol. Resour. Announc.">
        <title>Whole-Genome Sequence of Entomortierella parvispora E1425, a Mucoromycotan Fungus Associated with Burkholderiaceae-Related Endosymbiotic Bacteria.</title>
        <authorList>
            <person name="Herlambang A."/>
            <person name="Guo Y."/>
            <person name="Takashima Y."/>
            <person name="Narisawa K."/>
            <person name="Ohta H."/>
            <person name="Nishizawa T."/>
        </authorList>
    </citation>
    <scope>NUCLEOTIDE SEQUENCE</scope>
    <source>
        <strain evidence="12">E1425</strain>
    </source>
</reference>
<evidence type="ECO:0000313" key="13">
    <source>
        <dbReference type="Proteomes" id="UP000827284"/>
    </source>
</evidence>
<evidence type="ECO:0000256" key="2">
    <source>
        <dbReference type="ARBA" id="ARBA00008066"/>
    </source>
</evidence>
<feature type="transmembrane region" description="Helical" evidence="10">
    <location>
        <begin position="498"/>
        <end position="520"/>
    </location>
</feature>
<feature type="transmembrane region" description="Helical" evidence="10">
    <location>
        <begin position="360"/>
        <end position="380"/>
    </location>
</feature>
<proteinExistence type="inferred from homology"/>
<dbReference type="GO" id="GO:0005313">
    <property type="term" value="F:L-glutamate transmembrane transporter activity"/>
    <property type="evidence" value="ECO:0007669"/>
    <property type="project" value="TreeGrafter"/>
</dbReference>
<evidence type="ECO:0000256" key="6">
    <source>
        <dbReference type="ARBA" id="ARBA00022970"/>
    </source>
</evidence>
<feature type="transmembrane region" description="Helical" evidence="10">
    <location>
        <begin position="155"/>
        <end position="182"/>
    </location>
</feature>
<reference evidence="12" key="1">
    <citation type="submission" date="2021-11" db="EMBL/GenBank/DDBJ databases">
        <authorList>
            <person name="Herlambang A."/>
            <person name="Guo Y."/>
            <person name="Takashima Y."/>
            <person name="Nishizawa T."/>
        </authorList>
    </citation>
    <scope>NUCLEOTIDE SEQUENCE</scope>
    <source>
        <strain evidence="12">E1425</strain>
    </source>
</reference>
<dbReference type="GO" id="GO:0000329">
    <property type="term" value="C:fungal-type vacuole membrane"/>
    <property type="evidence" value="ECO:0007669"/>
    <property type="project" value="TreeGrafter"/>
</dbReference>
<dbReference type="GO" id="GO:0061459">
    <property type="term" value="F:L-arginine transmembrane transporter activity"/>
    <property type="evidence" value="ECO:0007669"/>
    <property type="project" value="TreeGrafter"/>
</dbReference>
<feature type="compositionally biased region" description="Low complexity" evidence="9">
    <location>
        <begin position="17"/>
        <end position="31"/>
    </location>
</feature>
<name>A0A9P3H2X1_9FUNG</name>
<dbReference type="GO" id="GO:0005290">
    <property type="term" value="F:L-histidine transmembrane transporter activity"/>
    <property type="evidence" value="ECO:0007669"/>
    <property type="project" value="TreeGrafter"/>
</dbReference>
<keyword evidence="3" id="KW-0813">Transport</keyword>
<dbReference type="GO" id="GO:0005302">
    <property type="term" value="F:L-tyrosine transmembrane transporter activity"/>
    <property type="evidence" value="ECO:0007669"/>
    <property type="project" value="TreeGrafter"/>
</dbReference>
<feature type="region of interest" description="Disordered" evidence="9">
    <location>
        <begin position="1"/>
        <end position="77"/>
    </location>
</feature>
<feature type="compositionally biased region" description="Acidic residues" evidence="9">
    <location>
        <begin position="451"/>
        <end position="460"/>
    </location>
</feature>
<feature type="transmembrane region" description="Helical" evidence="10">
    <location>
        <begin position="474"/>
        <end position="492"/>
    </location>
</feature>
<keyword evidence="8 10" id="KW-0472">Membrane</keyword>
<dbReference type="Proteomes" id="UP000827284">
    <property type="component" value="Unassembled WGS sequence"/>
</dbReference>
<dbReference type="AlphaFoldDB" id="A0A9P3H2X1"/>
<evidence type="ECO:0000256" key="3">
    <source>
        <dbReference type="ARBA" id="ARBA00022448"/>
    </source>
</evidence>
<organism evidence="12 13">
    <name type="scientific">Entomortierella parvispora</name>
    <dbReference type="NCBI Taxonomy" id="205924"/>
    <lineage>
        <taxon>Eukaryota</taxon>
        <taxon>Fungi</taxon>
        <taxon>Fungi incertae sedis</taxon>
        <taxon>Mucoromycota</taxon>
        <taxon>Mortierellomycotina</taxon>
        <taxon>Mortierellomycetes</taxon>
        <taxon>Mortierellales</taxon>
        <taxon>Mortierellaceae</taxon>
        <taxon>Entomortierella</taxon>
    </lineage>
</organism>
<feature type="region of interest" description="Disordered" evidence="9">
    <location>
        <begin position="422"/>
        <end position="462"/>
    </location>
</feature>
<evidence type="ECO:0000256" key="10">
    <source>
        <dbReference type="SAM" id="Phobius"/>
    </source>
</evidence>
<dbReference type="PANTHER" id="PTHR22950">
    <property type="entry name" value="AMINO ACID TRANSPORTER"/>
    <property type="match status" value="1"/>
</dbReference>
<dbReference type="Pfam" id="PF01490">
    <property type="entry name" value="Aa_trans"/>
    <property type="match status" value="1"/>
</dbReference>
<comment type="similarity">
    <text evidence="2">Belongs to the amino acid/polyamine transporter 2 family.</text>
</comment>
<dbReference type="EMBL" id="BQFW01000002">
    <property type="protein sequence ID" value="GJJ69050.1"/>
    <property type="molecule type" value="Genomic_DNA"/>
</dbReference>
<comment type="caution">
    <text evidence="12">The sequence shown here is derived from an EMBL/GenBank/DDBJ whole genome shotgun (WGS) entry which is preliminary data.</text>
</comment>
<sequence length="560" mass="60433">MAKSYGTMNEAHSALPSSASTATIGGSSVGARSTSPTLAAVHKKHHRHESNDGERHSSDESPLLNNGPHHNQDIGHGNEVGPSAGFWSCTINLANTILGTGMLAMPGALATVGLLLGSFMIVFSACASGLGLYFLTRSASKTHGRSASFFACSKLTYPSAAVWFDLAIAIKCFGVGISYLIIIGDLMPGVVRSLGMMAFIAAGGDGAGEMDPQLWFLVDRRFWITLFMGIIGPLSFLKKLDSLKATSALALSAVFYLVFIVLYYFVNPTQPMPPKEEIRLVHFSSQLLTTLPIFVFAFTCHQNIFSVYNELTDNGQSMLNRIISSSIGSAVVVYHIIGVLGYLTFGNNVGSNIIQMYNDSLLVTVGRIAIVVLVMFSFPLQCHPCRACLDKVLIAVGQFWDSTRFSKKSREYNSIRAGADSIQHAGDDSSENSTILPPHTPSSVTLAAQSQDEDDEDDIDHGDHGGAEIPEFKFMIMTMAILIGSYIIAITVTELELVLSFVGSTGSTAISFILPGSFYYKLHANQPWTGRKILAVLLAFYGCMVMVICLSANIRRIINS</sequence>
<dbReference type="PANTHER" id="PTHR22950:SF678">
    <property type="entry name" value="VACUOLAR AMINO ACID TRANSPORTER 5-RELATED"/>
    <property type="match status" value="1"/>
</dbReference>
<evidence type="ECO:0000259" key="11">
    <source>
        <dbReference type="Pfam" id="PF01490"/>
    </source>
</evidence>
<evidence type="ECO:0000256" key="7">
    <source>
        <dbReference type="ARBA" id="ARBA00022989"/>
    </source>
</evidence>
<feature type="transmembrane region" description="Helical" evidence="10">
    <location>
        <begin position="322"/>
        <end position="345"/>
    </location>
</feature>
<accession>A0A9P3H2X1</accession>
<keyword evidence="5 10" id="KW-0812">Transmembrane</keyword>
<dbReference type="GO" id="GO:0015189">
    <property type="term" value="F:L-lysine transmembrane transporter activity"/>
    <property type="evidence" value="ECO:0007669"/>
    <property type="project" value="TreeGrafter"/>
</dbReference>
<evidence type="ECO:0000256" key="9">
    <source>
        <dbReference type="SAM" id="MobiDB-lite"/>
    </source>
</evidence>
<comment type="subcellular location">
    <subcellularLocation>
        <location evidence="1">Vacuole membrane</location>
        <topology evidence="1">Multi-pass membrane protein</topology>
    </subcellularLocation>
</comment>
<feature type="domain" description="Amino acid transporter transmembrane" evidence="11">
    <location>
        <begin position="84"/>
        <end position="552"/>
    </location>
</feature>
<dbReference type="GO" id="GO:0015194">
    <property type="term" value="F:L-serine transmembrane transporter activity"/>
    <property type="evidence" value="ECO:0007669"/>
    <property type="project" value="TreeGrafter"/>
</dbReference>